<accession>A0A1W1H453</accession>
<sequence length="119" mass="13029">MASNKSADERTRQDHIETLDRAVEAAAEKDLRKLPPLDDIHEACESLREPGTPNPVDKIKSSGNVKEMTDPVLKELGKDCEVIRDAAKQQDANNAQNKTIGAEVSEESAHSKEGTPRVI</sequence>
<evidence type="ECO:0000313" key="2">
    <source>
        <dbReference type="EMBL" id="SLM26377.1"/>
    </source>
</evidence>
<dbReference type="EMBL" id="FWEU01000008">
    <property type="protein sequence ID" value="SLM26377.1"/>
    <property type="molecule type" value="Genomic_DNA"/>
</dbReference>
<gene>
    <name evidence="2" type="ORF">SAMN04488690_4144</name>
</gene>
<evidence type="ECO:0000256" key="1">
    <source>
        <dbReference type="SAM" id="MobiDB-lite"/>
    </source>
</evidence>
<dbReference type="AlphaFoldDB" id="A0A1W1H453"/>
<reference evidence="3" key="1">
    <citation type="submission" date="2016-10" db="EMBL/GenBank/DDBJ databases">
        <authorList>
            <person name="Varghese N."/>
        </authorList>
    </citation>
    <scope>NUCLEOTIDE SEQUENCE [LARGE SCALE GENOMIC DNA]</scope>
    <source>
        <strain evidence="3">92MFCol6.1</strain>
    </source>
</reference>
<dbReference type="RefSeq" id="WP_080150788.1">
    <property type="nucleotide sequence ID" value="NZ_FWEU01000008.1"/>
</dbReference>
<feature type="region of interest" description="Disordered" evidence="1">
    <location>
        <begin position="87"/>
        <end position="119"/>
    </location>
</feature>
<protein>
    <submittedName>
        <fullName evidence="2">Uncharacterized protein</fullName>
    </submittedName>
</protein>
<feature type="compositionally biased region" description="Low complexity" evidence="1">
    <location>
        <begin position="89"/>
        <end position="98"/>
    </location>
</feature>
<organism evidence="2 3">
    <name type="scientific">Stenotrophomonas indicatrix</name>
    <dbReference type="NCBI Taxonomy" id="2045451"/>
    <lineage>
        <taxon>Bacteria</taxon>
        <taxon>Pseudomonadati</taxon>
        <taxon>Pseudomonadota</taxon>
        <taxon>Gammaproteobacteria</taxon>
        <taxon>Lysobacterales</taxon>
        <taxon>Lysobacteraceae</taxon>
        <taxon>Stenotrophomonas</taxon>
    </lineage>
</organism>
<evidence type="ECO:0000313" key="3">
    <source>
        <dbReference type="Proteomes" id="UP000191133"/>
    </source>
</evidence>
<feature type="region of interest" description="Disordered" evidence="1">
    <location>
        <begin position="46"/>
        <end position="68"/>
    </location>
</feature>
<name>A0A1W1H453_9GAMM</name>
<proteinExistence type="predicted"/>
<feature type="compositionally biased region" description="Basic and acidic residues" evidence="1">
    <location>
        <begin position="107"/>
        <end position="119"/>
    </location>
</feature>
<dbReference type="Proteomes" id="UP000191133">
    <property type="component" value="Unassembled WGS sequence"/>
</dbReference>